<evidence type="ECO:0000313" key="2">
    <source>
        <dbReference type="EMBL" id="CAA9212175.1"/>
    </source>
</evidence>
<sequence length="66" mass="7465">MPGRSDDHLIVEPRIRRIVRRPVTPTVPAPRREETPAPRVPAPRSPRREEGHLGHTPVDARTHRGA</sequence>
<feature type="region of interest" description="Disordered" evidence="1">
    <location>
        <begin position="1"/>
        <end position="66"/>
    </location>
</feature>
<name>A0A6J4H3X8_9PSEU</name>
<proteinExistence type="predicted"/>
<evidence type="ECO:0000256" key="1">
    <source>
        <dbReference type="SAM" id="MobiDB-lite"/>
    </source>
</evidence>
<feature type="compositionally biased region" description="Basic and acidic residues" evidence="1">
    <location>
        <begin position="1"/>
        <end position="15"/>
    </location>
</feature>
<dbReference type="EMBL" id="CADCTH010000027">
    <property type="protein sequence ID" value="CAA9212175.1"/>
    <property type="molecule type" value="Genomic_DNA"/>
</dbReference>
<protein>
    <submittedName>
        <fullName evidence="2">Uncharacterized protein</fullName>
    </submittedName>
</protein>
<accession>A0A6J4H3X8</accession>
<reference evidence="2" key="1">
    <citation type="submission" date="2020-02" db="EMBL/GenBank/DDBJ databases">
        <authorList>
            <person name="Meier V. D."/>
        </authorList>
    </citation>
    <scope>NUCLEOTIDE SEQUENCE</scope>
    <source>
        <strain evidence="2">AVDCRST_MAG54</strain>
    </source>
</reference>
<gene>
    <name evidence="2" type="ORF">AVDCRST_MAG54-161</name>
</gene>
<organism evidence="2">
    <name type="scientific">uncultured Actinomycetospora sp</name>
    <dbReference type="NCBI Taxonomy" id="1135996"/>
    <lineage>
        <taxon>Bacteria</taxon>
        <taxon>Bacillati</taxon>
        <taxon>Actinomycetota</taxon>
        <taxon>Actinomycetes</taxon>
        <taxon>Pseudonocardiales</taxon>
        <taxon>Pseudonocardiaceae</taxon>
        <taxon>Actinomycetospora</taxon>
        <taxon>environmental samples</taxon>
    </lineage>
</organism>
<dbReference type="AlphaFoldDB" id="A0A6J4H3X8"/>
<feature type="compositionally biased region" description="Basic and acidic residues" evidence="1">
    <location>
        <begin position="46"/>
        <end position="66"/>
    </location>
</feature>